<keyword evidence="2" id="KW-1185">Reference proteome</keyword>
<sequence>MKIDRTKRSDAIPEENRAGQVRRILGTHFQPPSREIPYQTTLEEKTQELRRPKMF</sequence>
<reference evidence="1" key="1">
    <citation type="submission" date="2021-03" db="EMBL/GenBank/DDBJ databases">
        <authorList>
            <person name="Tran Van P."/>
        </authorList>
    </citation>
    <scope>NUCLEOTIDE SEQUENCE</scope>
</reference>
<name>A0ABN7PLR8_TIMPD</name>
<gene>
    <name evidence="1" type="ORF">TPAB3V08_LOCUS13377</name>
</gene>
<dbReference type="Proteomes" id="UP001153148">
    <property type="component" value="Unassembled WGS sequence"/>
</dbReference>
<evidence type="ECO:0000313" key="1">
    <source>
        <dbReference type="EMBL" id="CAG2066434.1"/>
    </source>
</evidence>
<evidence type="ECO:0000313" key="2">
    <source>
        <dbReference type="Proteomes" id="UP001153148"/>
    </source>
</evidence>
<comment type="caution">
    <text evidence="1">The sequence shown here is derived from an EMBL/GenBank/DDBJ whole genome shotgun (WGS) entry which is preliminary data.</text>
</comment>
<feature type="non-terminal residue" evidence="1">
    <location>
        <position position="55"/>
    </location>
</feature>
<protein>
    <submittedName>
        <fullName evidence="1">Uncharacterized protein</fullName>
    </submittedName>
</protein>
<accession>A0ABN7PLR8</accession>
<organism evidence="1 2">
    <name type="scientific">Timema podura</name>
    <name type="common">Walking stick</name>
    <dbReference type="NCBI Taxonomy" id="61482"/>
    <lineage>
        <taxon>Eukaryota</taxon>
        <taxon>Metazoa</taxon>
        <taxon>Ecdysozoa</taxon>
        <taxon>Arthropoda</taxon>
        <taxon>Hexapoda</taxon>
        <taxon>Insecta</taxon>
        <taxon>Pterygota</taxon>
        <taxon>Neoptera</taxon>
        <taxon>Polyneoptera</taxon>
        <taxon>Phasmatodea</taxon>
        <taxon>Timematodea</taxon>
        <taxon>Timematoidea</taxon>
        <taxon>Timematidae</taxon>
        <taxon>Timema</taxon>
    </lineage>
</organism>
<proteinExistence type="predicted"/>
<dbReference type="EMBL" id="CAJPIN010054194">
    <property type="protein sequence ID" value="CAG2066434.1"/>
    <property type="molecule type" value="Genomic_DNA"/>
</dbReference>